<name>A0A927MKT1_9BACL</name>
<dbReference type="NCBIfam" id="TIGR02677">
    <property type="entry name" value="TIGR02677 family protein"/>
    <property type="match status" value="1"/>
</dbReference>
<comment type="caution">
    <text evidence="1">The sequence shown here is derived from an EMBL/GenBank/DDBJ whole genome shotgun (WGS) entry which is preliminary data.</text>
</comment>
<accession>A0A927MKT1</accession>
<dbReference type="Pfam" id="PF09660">
    <property type="entry name" value="DUF2397"/>
    <property type="match status" value="1"/>
</dbReference>
<dbReference type="RefSeq" id="WP_192600175.1">
    <property type="nucleotide sequence ID" value="NZ_JADBEL010000029.1"/>
</dbReference>
<sequence>MEEQFKKVQEASYLSTEKSWAYRAILRFFYVQHERMREFLLPEEVFTDLKKSVSFHEYTIEELHVDLGTLVRWGNLHAQQESGNVKTIEEYKRKRFSYQCTPYTVEFERMLTNFEQMGDTFGGSLEKTQFERLYQSLQKVVHSDADNDEACAQNWDDVLTYFKKITQNTSDYFAYLRSEDANEQMRSEAFLLYKDQFTTYLRDFIISLQRTASRIQELLNSMKLDSMNAFFEKVIKHEEKTFRFEQIGTDPYVELVAKWESLKDWFTSGENSQYETLQRQTNDAIRRITRIVQRLGERSQQFRSRKDDYLHLANWFEQLESIEQAHELSAVVFGVFHTRHFHVDDNLPTDDIYTDIWNENPMNHETLPKIRAFRERTKATEMADHSSKKEAMKRRVLEERKQEQKVIESYMREKEIVLDELPVIEPYVRKLLLTWIGKAMVREDRTIKTEFGTKVKVILSKHENIQLKCDDGVLEMPNARFVFIKDGVNG</sequence>
<dbReference type="EMBL" id="JADBEL010000029">
    <property type="protein sequence ID" value="MBE1556535.1"/>
    <property type="molecule type" value="Genomic_DNA"/>
</dbReference>
<gene>
    <name evidence="1" type="ORF">H4683_003660</name>
</gene>
<reference evidence="1" key="1">
    <citation type="submission" date="2020-10" db="EMBL/GenBank/DDBJ databases">
        <title>Genomic Encyclopedia of Type Strains, Phase IV (KMG-IV): sequencing the most valuable type-strain genomes for metagenomic binning, comparative biology and taxonomic classification.</title>
        <authorList>
            <person name="Goeker M."/>
        </authorList>
    </citation>
    <scope>NUCLEOTIDE SEQUENCE</scope>
    <source>
        <strain evidence="1">DSM 13886</strain>
    </source>
</reference>
<protein>
    <submittedName>
        <fullName evidence="1">Uncharacterized protein (TIGR02677 family)</fullName>
    </submittedName>
</protein>
<evidence type="ECO:0000313" key="1">
    <source>
        <dbReference type="EMBL" id="MBE1556535.1"/>
    </source>
</evidence>
<proteinExistence type="predicted"/>
<dbReference type="Proteomes" id="UP000658225">
    <property type="component" value="Unassembled WGS sequence"/>
</dbReference>
<dbReference type="InterPro" id="IPR013493">
    <property type="entry name" value="CHP02677"/>
</dbReference>
<keyword evidence="2" id="KW-1185">Reference proteome</keyword>
<organism evidence="1 2">
    <name type="scientific">Sporosarcina limicola</name>
    <dbReference type="NCBI Taxonomy" id="34101"/>
    <lineage>
        <taxon>Bacteria</taxon>
        <taxon>Bacillati</taxon>
        <taxon>Bacillota</taxon>
        <taxon>Bacilli</taxon>
        <taxon>Bacillales</taxon>
        <taxon>Caryophanaceae</taxon>
        <taxon>Sporosarcina</taxon>
    </lineage>
</organism>
<dbReference type="AlphaFoldDB" id="A0A927MKT1"/>
<evidence type="ECO:0000313" key="2">
    <source>
        <dbReference type="Proteomes" id="UP000658225"/>
    </source>
</evidence>